<feature type="domain" description="PPM-type phosphatase" evidence="1">
    <location>
        <begin position="16"/>
        <end position="223"/>
    </location>
</feature>
<sequence>MPDKDRRWRWAVGSEIGSSHLKHGTRKQDAYVAKALPHGALLFAVADGAGSASLGGQGASLACRHLATCTGEWFAKRNDLPSADQVMGWLDDLRDLFTSLADRREELRREFASTLVALLHTPDAALAIQVGDSALVGRTEEGCWEAICWPENGQYASSTYFLTDDPEVRLRTAVLENSYDAFALLSDGLEDIALEQDTLRPFAGFFDPMLRPVDNAAGSGKLSALSLALSSYLQSEAVCQRTDDDKTLILVSGKQ</sequence>
<dbReference type="RefSeq" id="WP_160609017.1">
    <property type="nucleotide sequence ID" value="NZ_WTYF01000004.1"/>
</dbReference>
<dbReference type="InterPro" id="IPR001932">
    <property type="entry name" value="PPM-type_phosphatase-like_dom"/>
</dbReference>
<evidence type="ECO:0000313" key="2">
    <source>
        <dbReference type="EMBL" id="MXO52370.1"/>
    </source>
</evidence>
<dbReference type="SUPFAM" id="SSF81606">
    <property type="entry name" value="PP2C-like"/>
    <property type="match status" value="1"/>
</dbReference>
<dbReference type="Gene3D" id="3.60.40.10">
    <property type="entry name" value="PPM-type phosphatase domain"/>
    <property type="match status" value="1"/>
</dbReference>
<protein>
    <submittedName>
        <fullName evidence="2">Protein phosphatase 2C domain-containing protein</fullName>
    </submittedName>
</protein>
<keyword evidence="3" id="KW-1185">Reference proteome</keyword>
<reference evidence="2 3" key="1">
    <citation type="submission" date="2019-12" db="EMBL/GenBank/DDBJ databases">
        <title>Genomic-based taxomic classification of the family Erythrobacteraceae.</title>
        <authorList>
            <person name="Xu L."/>
        </authorList>
    </citation>
    <scope>NUCLEOTIDE SEQUENCE [LARGE SCALE GENOMIC DNA]</scope>
    <source>
        <strain evidence="2 3">DSM 16225</strain>
    </source>
</reference>
<evidence type="ECO:0000259" key="1">
    <source>
        <dbReference type="Pfam" id="PF13672"/>
    </source>
</evidence>
<dbReference type="InterPro" id="IPR036457">
    <property type="entry name" value="PPM-type-like_dom_sf"/>
</dbReference>
<name>A0A844Y1U1_9SPHN</name>
<accession>A0A844Y1U1</accession>
<dbReference type="AlphaFoldDB" id="A0A844Y1U1"/>
<comment type="caution">
    <text evidence="2">The sequence shown here is derived from an EMBL/GenBank/DDBJ whole genome shotgun (WGS) entry which is preliminary data.</text>
</comment>
<gene>
    <name evidence="2" type="ORF">GRI42_13750</name>
</gene>
<dbReference type="Pfam" id="PF13672">
    <property type="entry name" value="PP2C_2"/>
    <property type="match status" value="1"/>
</dbReference>
<proteinExistence type="predicted"/>
<dbReference type="Proteomes" id="UP000444185">
    <property type="component" value="Unassembled WGS sequence"/>
</dbReference>
<dbReference type="EMBL" id="WTYF01000004">
    <property type="protein sequence ID" value="MXO52370.1"/>
    <property type="molecule type" value="Genomic_DNA"/>
</dbReference>
<organism evidence="2 3">
    <name type="scientific">Qipengyuania gaetbuli</name>
    <dbReference type="NCBI Taxonomy" id="266952"/>
    <lineage>
        <taxon>Bacteria</taxon>
        <taxon>Pseudomonadati</taxon>
        <taxon>Pseudomonadota</taxon>
        <taxon>Alphaproteobacteria</taxon>
        <taxon>Sphingomonadales</taxon>
        <taxon>Erythrobacteraceae</taxon>
        <taxon>Qipengyuania</taxon>
    </lineage>
</organism>
<evidence type="ECO:0000313" key="3">
    <source>
        <dbReference type="Proteomes" id="UP000444185"/>
    </source>
</evidence>
<dbReference type="OrthoDB" id="9805674at2"/>